<reference evidence="2" key="1">
    <citation type="journal article" date="2015" name="Genome Announc.">
        <title>Genome sequence of the AIDS-associated pathogen Penicillium marneffei (ATCC18224) and its near taxonomic relative Talaromyces stipitatus (ATCC10500).</title>
        <authorList>
            <person name="Nierman W.C."/>
            <person name="Fedorova-Abrams N.D."/>
            <person name="Andrianopoulos A."/>
        </authorList>
    </citation>
    <scope>NUCLEOTIDE SEQUENCE [LARGE SCALE GENOMIC DNA]</scope>
    <source>
        <strain evidence="2">ATCC 10500 / CBS 375.48 / QM 6759 / NRRL 1006</strain>
    </source>
</reference>
<evidence type="ECO:0000313" key="1">
    <source>
        <dbReference type="EMBL" id="EED16548.1"/>
    </source>
</evidence>
<dbReference type="AlphaFoldDB" id="B8MEC1"/>
<organism evidence="1 2">
    <name type="scientific">Talaromyces stipitatus (strain ATCC 10500 / CBS 375.48 / QM 6759 / NRRL 1006)</name>
    <name type="common">Penicillium stipitatum</name>
    <dbReference type="NCBI Taxonomy" id="441959"/>
    <lineage>
        <taxon>Eukaryota</taxon>
        <taxon>Fungi</taxon>
        <taxon>Dikarya</taxon>
        <taxon>Ascomycota</taxon>
        <taxon>Pezizomycotina</taxon>
        <taxon>Eurotiomycetes</taxon>
        <taxon>Eurotiomycetidae</taxon>
        <taxon>Eurotiales</taxon>
        <taxon>Trichocomaceae</taxon>
        <taxon>Talaromyces</taxon>
        <taxon>Talaromyces sect. Talaromyces</taxon>
    </lineage>
</organism>
<accession>B8MEC1</accession>
<dbReference type="GeneID" id="8106400"/>
<dbReference type="InParanoid" id="B8MEC1"/>
<dbReference type="EMBL" id="EQ962656">
    <property type="protein sequence ID" value="EED16548.1"/>
    <property type="molecule type" value="Genomic_DNA"/>
</dbReference>
<sequence>MENGRPKVVDVHDFNKADCVRIGEGADLDAILNHKLFKDWNEDNNFTNVMTTEAEDIAAKAIAALKATGSR</sequence>
<dbReference type="RefSeq" id="XP_002483782.1">
    <property type="nucleotide sequence ID" value="XM_002483737.1"/>
</dbReference>
<dbReference type="VEuPathDB" id="FungiDB:TSTA_016270"/>
<dbReference type="HOGENOM" id="CLU_2741764_0_0_1"/>
<evidence type="ECO:0000313" key="2">
    <source>
        <dbReference type="Proteomes" id="UP000001745"/>
    </source>
</evidence>
<keyword evidence="2" id="KW-1185">Reference proteome</keyword>
<name>B8MEC1_TALSN</name>
<dbReference type="Proteomes" id="UP000001745">
    <property type="component" value="Unassembled WGS sequence"/>
</dbReference>
<protein>
    <submittedName>
        <fullName evidence="1">Uncharacterized protein</fullName>
    </submittedName>
</protein>
<proteinExistence type="predicted"/>
<gene>
    <name evidence="1" type="ORF">TSTA_016270</name>
</gene>